<dbReference type="Gene3D" id="3.30.870.10">
    <property type="entry name" value="Endonuclease Chain A"/>
    <property type="match status" value="1"/>
</dbReference>
<dbReference type="PANTHER" id="PTHR47962">
    <property type="entry name" value="ATP-DEPENDENT HELICASE LHR-RELATED-RELATED"/>
    <property type="match status" value="1"/>
</dbReference>
<dbReference type="InterPro" id="IPR006935">
    <property type="entry name" value="Helicase/UvrB_N"/>
</dbReference>
<evidence type="ECO:0000313" key="3">
    <source>
        <dbReference type="EMBL" id="MBO8188763.1"/>
    </source>
</evidence>
<dbReference type="PANTHER" id="PTHR47962:SF7">
    <property type="entry name" value="MITOCHONDRIAL ATP-DEPENDENT HELICASE IRC3-RELATED"/>
    <property type="match status" value="1"/>
</dbReference>
<dbReference type="SUPFAM" id="SSF52540">
    <property type="entry name" value="P-loop containing nucleoside triphosphate hydrolases"/>
    <property type="match status" value="1"/>
</dbReference>
<dbReference type="Gene3D" id="3.40.50.300">
    <property type="entry name" value="P-loop containing nucleotide triphosphate hydrolases"/>
    <property type="match status" value="2"/>
</dbReference>
<protein>
    <submittedName>
        <fullName evidence="3">DUF3427 domain-containing protein</fullName>
    </submittedName>
</protein>
<dbReference type="InterPro" id="IPR025202">
    <property type="entry name" value="PLD-like_dom"/>
</dbReference>
<evidence type="ECO:0000259" key="2">
    <source>
        <dbReference type="PROSITE" id="PS51194"/>
    </source>
</evidence>
<dbReference type="PROSITE" id="PS51194">
    <property type="entry name" value="HELICASE_CTER"/>
    <property type="match status" value="1"/>
</dbReference>
<dbReference type="InterPro" id="IPR021835">
    <property type="entry name" value="DUF3427"/>
</dbReference>
<gene>
    <name evidence="3" type="ORF">JW592_25295</name>
</gene>
<evidence type="ECO:0000313" key="4">
    <source>
        <dbReference type="Proteomes" id="UP001518976"/>
    </source>
</evidence>
<dbReference type="RefSeq" id="WP_209267541.1">
    <property type="nucleotide sequence ID" value="NZ_JAFFZN010000027.1"/>
</dbReference>
<feature type="domain" description="Helicase C-terminal" evidence="2">
    <location>
        <begin position="542"/>
        <end position="706"/>
    </location>
</feature>
<proteinExistence type="predicted"/>
<keyword evidence="4" id="KW-1185">Reference proteome</keyword>
<dbReference type="InterPro" id="IPR001650">
    <property type="entry name" value="Helicase_C-like"/>
</dbReference>
<dbReference type="Proteomes" id="UP001518976">
    <property type="component" value="Unassembled WGS sequence"/>
</dbReference>
<dbReference type="InterPro" id="IPR052511">
    <property type="entry name" value="ATP-dep_Helicase"/>
</dbReference>
<sequence length="1043" mass="118033">MSDGPSQQQPIAGLYELLITEQLESQLDELRKEGWAAEEESVPPMAAPRILARHIADTVEKKLVELSPLERVLYSNLLLKRLNTDASAQGLLTDGPRQLLALSEGPDGAPLPRPSTPLSEATLITNRQEAIQMGDELRNEIASADAIDLLCSFIMWPGVNQIRPALHDAQKRGVRLRILTTTYMGATDPKAIDRLVRDFGAEVRVDYAPNQSKVHAKAWLFHRNTGFHTAYIGSSNLSKSALSTGLEWNVRVSPTSAPSVLATFRKTFEEYWNSGNFEPYDPDTDHERLSAAIQKRKWFPAGKKREPARAITPQPHQVVMLEALEAEREVHGKSGALLVAPTGTGKTVMAALDYRSLCKKKGRRPRLLFVAHTKEILKQARETYQNVLGDGSFGELNVGGHVATVRTHVFATIQSFRREFLESFKRDHFDVLVVDEFHHSAASTYERVIEYFHAEDRFLLGMTATPERHDGEHVHDLHFDGRIAAEMRLWEALDSNLLSPFHYYGIADDSARFENLSWKGKGYDKQKLTEILLADGEHPNLVFTELYDKVVDPTSMRALGFCVSVDHAQFMATYFNERGVNAKALDGTTPSGEREAAFDGLREGTIQALFSVNLFNEGLDIPDVDTLLFLRPTESVTVYLQQFGRGLRRSPNKEFLTVLDFVGHHRSDNYSFEERLHAVTGLAKKHLIKGIENDSYGLPEGYEIILDRKSKDLIIRNIKERLNVTFPRIVKEVKQYKPKSIAQYLELSMREISDIYRNNNSWTKVLRAAELATKPAPSPSEEKLLKRISALLHVDDPERVDAYRYLLSLDSPRYEDLPPSQQLYARMLILNLWPAGSRGTGFLSYQDALDQLAQQSDFRAEAREVLEYGRERIDHPPIWMAAPHDQLPLRVHSTYTRAEVLTAIGQTSITGPYPSQSQTGAEWCPGANVDVLFVTLDKDERYFKEDIRYNDYTIDARHFHWESQKDTAPDTKSGRRYQTHKAAGSHVFLFVRKYRENDVGAGPYTFLGPVDYVSHSGKKPMQIIWRLQHEAPGDILSFSPART</sequence>
<name>A0ABS3X0C4_9ACTN</name>
<dbReference type="InterPro" id="IPR027417">
    <property type="entry name" value="P-loop_NTPase"/>
</dbReference>
<dbReference type="Pfam" id="PF00271">
    <property type="entry name" value="Helicase_C"/>
    <property type="match status" value="1"/>
</dbReference>
<dbReference type="PROSITE" id="PS51192">
    <property type="entry name" value="HELICASE_ATP_BIND_1"/>
    <property type="match status" value="1"/>
</dbReference>
<dbReference type="Pfam" id="PF13091">
    <property type="entry name" value="PLDc_2"/>
    <property type="match status" value="1"/>
</dbReference>
<accession>A0ABS3X0C4</accession>
<dbReference type="CDD" id="cd18799">
    <property type="entry name" value="SF2_C_EcoAI-like"/>
    <property type="match status" value="1"/>
</dbReference>
<dbReference type="SMART" id="SM00487">
    <property type="entry name" value="DEXDc"/>
    <property type="match status" value="1"/>
</dbReference>
<evidence type="ECO:0000259" key="1">
    <source>
        <dbReference type="PROSITE" id="PS51192"/>
    </source>
</evidence>
<dbReference type="InterPro" id="IPR014001">
    <property type="entry name" value="Helicase_ATP-bd"/>
</dbReference>
<reference evidence="3 4" key="1">
    <citation type="submission" date="2021-02" db="EMBL/GenBank/DDBJ databases">
        <title>Streptomyces spirodelae sp. nov., isolated from duckweed.</title>
        <authorList>
            <person name="Saimee Y."/>
            <person name="Duangmal K."/>
        </authorList>
    </citation>
    <scope>NUCLEOTIDE SEQUENCE [LARGE SCALE GENOMIC DNA]</scope>
    <source>
        <strain evidence="3 4">DW4-2</strain>
    </source>
</reference>
<dbReference type="SMART" id="SM00490">
    <property type="entry name" value="HELICc"/>
    <property type="match status" value="1"/>
</dbReference>
<dbReference type="Pfam" id="PF04851">
    <property type="entry name" value="ResIII"/>
    <property type="match status" value="1"/>
</dbReference>
<comment type="caution">
    <text evidence="3">The sequence shown here is derived from an EMBL/GenBank/DDBJ whole genome shotgun (WGS) entry which is preliminary data.</text>
</comment>
<dbReference type="CDD" id="cd18032">
    <property type="entry name" value="DEXHc_RE_I_III_res"/>
    <property type="match status" value="1"/>
</dbReference>
<dbReference type="SUPFAM" id="SSF56024">
    <property type="entry name" value="Phospholipase D/nuclease"/>
    <property type="match status" value="1"/>
</dbReference>
<feature type="domain" description="Helicase ATP-binding" evidence="1">
    <location>
        <begin position="327"/>
        <end position="484"/>
    </location>
</feature>
<organism evidence="3 4">
    <name type="scientific">Streptomyces spirodelae</name>
    <dbReference type="NCBI Taxonomy" id="2812904"/>
    <lineage>
        <taxon>Bacteria</taxon>
        <taxon>Bacillati</taxon>
        <taxon>Actinomycetota</taxon>
        <taxon>Actinomycetes</taxon>
        <taxon>Kitasatosporales</taxon>
        <taxon>Streptomycetaceae</taxon>
        <taxon>Streptomyces</taxon>
    </lineage>
</organism>
<dbReference type="EMBL" id="JAFFZN010000027">
    <property type="protein sequence ID" value="MBO8188763.1"/>
    <property type="molecule type" value="Genomic_DNA"/>
</dbReference>
<dbReference type="Pfam" id="PF11907">
    <property type="entry name" value="DUF3427"/>
    <property type="match status" value="1"/>
</dbReference>